<keyword evidence="3" id="KW-1185">Reference proteome</keyword>
<reference evidence="2" key="1">
    <citation type="journal article" date="2017" name="Nature">
        <title>The sunflower genome provides insights into oil metabolism, flowering and Asterid evolution.</title>
        <authorList>
            <person name="Badouin H."/>
            <person name="Gouzy J."/>
            <person name="Grassa C.J."/>
            <person name="Murat F."/>
            <person name="Staton S.E."/>
            <person name="Cottret L."/>
            <person name="Lelandais-Briere C."/>
            <person name="Owens G.L."/>
            <person name="Carrere S."/>
            <person name="Mayjonade B."/>
            <person name="Legrand L."/>
            <person name="Gill N."/>
            <person name="Kane N.C."/>
            <person name="Bowers J.E."/>
            <person name="Hubner S."/>
            <person name="Bellec A."/>
            <person name="Berard A."/>
            <person name="Berges H."/>
            <person name="Blanchet N."/>
            <person name="Boniface M.C."/>
            <person name="Brunel D."/>
            <person name="Catrice O."/>
            <person name="Chaidir N."/>
            <person name="Claudel C."/>
            <person name="Donnadieu C."/>
            <person name="Faraut T."/>
            <person name="Fievet G."/>
            <person name="Helmstetter N."/>
            <person name="King M."/>
            <person name="Knapp S.J."/>
            <person name="Lai Z."/>
            <person name="Le Paslier M.C."/>
            <person name="Lippi Y."/>
            <person name="Lorenzon L."/>
            <person name="Mandel J.R."/>
            <person name="Marage G."/>
            <person name="Marchand G."/>
            <person name="Marquand E."/>
            <person name="Bret-Mestries E."/>
            <person name="Morien E."/>
            <person name="Nambeesan S."/>
            <person name="Nguyen T."/>
            <person name="Pegot-Espagnet P."/>
            <person name="Pouilly N."/>
            <person name="Raftis F."/>
            <person name="Sallet E."/>
            <person name="Schiex T."/>
            <person name="Thomas J."/>
            <person name="Vandecasteele C."/>
            <person name="Vares D."/>
            <person name="Vear F."/>
            <person name="Vautrin S."/>
            <person name="Crespi M."/>
            <person name="Mangin B."/>
            <person name="Burke J.M."/>
            <person name="Salse J."/>
            <person name="Munos S."/>
            <person name="Vincourt P."/>
            <person name="Rieseberg L.H."/>
            <person name="Langlade N.B."/>
        </authorList>
    </citation>
    <scope>NUCLEOTIDE SEQUENCE</scope>
    <source>
        <tissue evidence="2">Leaves</tissue>
    </source>
</reference>
<reference evidence="2" key="2">
    <citation type="submission" date="2020-06" db="EMBL/GenBank/DDBJ databases">
        <title>Helianthus annuus Genome sequencing and assembly Release 2.</title>
        <authorList>
            <person name="Gouzy J."/>
            <person name="Langlade N."/>
            <person name="Munos S."/>
        </authorList>
    </citation>
    <scope>NUCLEOTIDE SEQUENCE</scope>
    <source>
        <tissue evidence="2">Leaves</tissue>
    </source>
</reference>
<organism evidence="2 3">
    <name type="scientific">Helianthus annuus</name>
    <name type="common">Common sunflower</name>
    <dbReference type="NCBI Taxonomy" id="4232"/>
    <lineage>
        <taxon>Eukaryota</taxon>
        <taxon>Viridiplantae</taxon>
        <taxon>Streptophyta</taxon>
        <taxon>Embryophyta</taxon>
        <taxon>Tracheophyta</taxon>
        <taxon>Spermatophyta</taxon>
        <taxon>Magnoliopsida</taxon>
        <taxon>eudicotyledons</taxon>
        <taxon>Gunneridae</taxon>
        <taxon>Pentapetalae</taxon>
        <taxon>asterids</taxon>
        <taxon>campanulids</taxon>
        <taxon>Asterales</taxon>
        <taxon>Asteraceae</taxon>
        <taxon>Asteroideae</taxon>
        <taxon>Heliantheae alliance</taxon>
        <taxon>Heliantheae</taxon>
        <taxon>Helianthus</taxon>
    </lineage>
</organism>
<evidence type="ECO:0008006" key="4">
    <source>
        <dbReference type="Google" id="ProtNLM"/>
    </source>
</evidence>
<feature type="compositionally biased region" description="Basic and acidic residues" evidence="1">
    <location>
        <begin position="488"/>
        <end position="507"/>
    </location>
</feature>
<dbReference type="PANTHER" id="PTHR31099:SF49">
    <property type="entry name" value="MYOSIN HEAVY CHAIN-LIKE PROTEIN"/>
    <property type="match status" value="1"/>
</dbReference>
<feature type="region of interest" description="Disordered" evidence="1">
    <location>
        <begin position="456"/>
        <end position="559"/>
    </location>
</feature>
<accession>A0A9K3HVJ6</accession>
<sequence length="736" mass="80920">MGFLSEWGAQYPTAGSTAMDAPPGYMTLYAAFFREGNFRLPITRFTAKVLRNYRLHLSQMSAIGLPRITHFEFVCMANRVEPTFAMFNIFYTVTYTSGFYSFNSRTGVAPVCSVPLKSLHDWKQKFFYVRRGVIPMDMHFRSVDEGIPKIDVLSGFSEQSWYKKITHKAMAISQLEEMALVGAGMSLLWVPKNPLGVSVYGYNGKLGYSLLNVLDPKAVSAMVEAIQEDGKPNWLEQIHPRFLHPTNDSFVTYANVVLGEPDEDDPVGPTREEVVVLSSGSSGRSFGDLTSHSARAGPAQGVVNEPAQETAGDDDDVPVDPSAQLETRRKTKADKPEKGEKRVEDKTVGTSRKRPSTLPFLDYVVVSDTFSGLGTREKPRGFDPDDRATLTEHMKKKALEDRKRKLDEQAAALLATKKVKLHKEAPPAPSESEIDMGLFSGERGNLLEEIFAASAPTGVKSGRPPRRVDVSKITPPTSPPSRTIDLSPPHDDHGKKKEGEVTTERVGEGGVDAAGGDGDGAAGGDGGDAAGGDGKGKGVDTTVESSQTAPRQTIYTKCPPGDGGGATSGVFRSPQFENVHADSWDTHNPACDDLPHAPRWNLTQGSRMNDVGNCHDFFSLSLPPAERMFQKKRNRFELLDDHVRAGVNYFATSQEIVREWRLMGEETVEFEDAQKAFAEEKEKFNAEKKGLQWRVADVNRSSSKKNRSTFKNKRAGNLPVNVLIPRCNLNVKPLCV</sequence>
<evidence type="ECO:0000313" key="3">
    <source>
        <dbReference type="Proteomes" id="UP000215914"/>
    </source>
</evidence>
<feature type="compositionally biased region" description="Gly residues" evidence="1">
    <location>
        <begin position="508"/>
        <end position="533"/>
    </location>
</feature>
<feature type="compositionally biased region" description="Polar residues" evidence="1">
    <location>
        <begin position="542"/>
        <end position="555"/>
    </location>
</feature>
<feature type="region of interest" description="Disordered" evidence="1">
    <location>
        <begin position="260"/>
        <end position="354"/>
    </location>
</feature>
<feature type="compositionally biased region" description="Low complexity" evidence="1">
    <location>
        <begin position="278"/>
        <end position="287"/>
    </location>
</feature>
<dbReference type="AlphaFoldDB" id="A0A9K3HVJ6"/>
<dbReference type="PANTHER" id="PTHR31099">
    <property type="entry name" value="OS06G0165300 PROTEIN"/>
    <property type="match status" value="1"/>
</dbReference>
<dbReference type="Gramene" id="mRNA:HanXRQr2_Chr10g0427371">
    <property type="protein sequence ID" value="mRNA:HanXRQr2_Chr10g0427371"/>
    <property type="gene ID" value="HanXRQr2_Chr10g0427371"/>
</dbReference>
<protein>
    <recommendedName>
        <fullName evidence="4">Transposase (Putative), gypsy type</fullName>
    </recommendedName>
</protein>
<dbReference type="Proteomes" id="UP000215914">
    <property type="component" value="Unassembled WGS sequence"/>
</dbReference>
<proteinExistence type="predicted"/>
<gene>
    <name evidence="2" type="ORF">HanXRQr2_Chr10g0427371</name>
</gene>
<evidence type="ECO:0000313" key="2">
    <source>
        <dbReference type="EMBL" id="KAF5785327.1"/>
    </source>
</evidence>
<name>A0A9K3HVJ6_HELAN</name>
<dbReference type="EMBL" id="MNCJ02000325">
    <property type="protein sequence ID" value="KAF5785327.1"/>
    <property type="molecule type" value="Genomic_DNA"/>
</dbReference>
<evidence type="ECO:0000256" key="1">
    <source>
        <dbReference type="SAM" id="MobiDB-lite"/>
    </source>
</evidence>
<comment type="caution">
    <text evidence="2">The sequence shown here is derived from an EMBL/GenBank/DDBJ whole genome shotgun (WGS) entry which is preliminary data.</text>
</comment>
<feature type="compositionally biased region" description="Basic and acidic residues" evidence="1">
    <location>
        <begin position="333"/>
        <end position="347"/>
    </location>
</feature>